<keyword evidence="3" id="KW-1185">Reference proteome</keyword>
<evidence type="ECO:0000256" key="1">
    <source>
        <dbReference type="SAM" id="Phobius"/>
    </source>
</evidence>
<evidence type="ECO:0000313" key="2">
    <source>
        <dbReference type="EMBL" id="TWU34529.1"/>
    </source>
</evidence>
<keyword evidence="1" id="KW-1133">Transmembrane helix</keyword>
<evidence type="ECO:0000313" key="3">
    <source>
        <dbReference type="Proteomes" id="UP000315471"/>
    </source>
</evidence>
<accession>A0A5C6DHZ3</accession>
<comment type="caution">
    <text evidence="2">The sequence shown here is derived from an EMBL/GenBank/DDBJ whole genome shotgun (WGS) entry which is preliminary data.</text>
</comment>
<feature type="transmembrane region" description="Helical" evidence="1">
    <location>
        <begin position="83"/>
        <end position="102"/>
    </location>
</feature>
<feature type="transmembrane region" description="Helical" evidence="1">
    <location>
        <begin position="141"/>
        <end position="158"/>
    </location>
</feature>
<organism evidence="2 3">
    <name type="scientific">Novipirellula aureliae</name>
    <dbReference type="NCBI Taxonomy" id="2527966"/>
    <lineage>
        <taxon>Bacteria</taxon>
        <taxon>Pseudomonadati</taxon>
        <taxon>Planctomycetota</taxon>
        <taxon>Planctomycetia</taxon>
        <taxon>Pirellulales</taxon>
        <taxon>Pirellulaceae</taxon>
        <taxon>Novipirellula</taxon>
    </lineage>
</organism>
<feature type="transmembrane region" description="Helical" evidence="1">
    <location>
        <begin position="197"/>
        <end position="218"/>
    </location>
</feature>
<name>A0A5C6DHZ3_9BACT</name>
<keyword evidence="1" id="KW-0472">Membrane</keyword>
<reference evidence="2 3" key="1">
    <citation type="submission" date="2019-02" db="EMBL/GenBank/DDBJ databases">
        <title>Deep-cultivation of Planctomycetes and their phenomic and genomic characterization uncovers novel biology.</title>
        <authorList>
            <person name="Wiegand S."/>
            <person name="Jogler M."/>
            <person name="Boedeker C."/>
            <person name="Pinto D."/>
            <person name="Vollmers J."/>
            <person name="Rivas-Marin E."/>
            <person name="Kohn T."/>
            <person name="Peeters S.H."/>
            <person name="Heuer A."/>
            <person name="Rast P."/>
            <person name="Oberbeckmann S."/>
            <person name="Bunk B."/>
            <person name="Jeske O."/>
            <person name="Meyerdierks A."/>
            <person name="Storesund J.E."/>
            <person name="Kallscheuer N."/>
            <person name="Luecker S."/>
            <person name="Lage O.M."/>
            <person name="Pohl T."/>
            <person name="Merkel B.J."/>
            <person name="Hornburger P."/>
            <person name="Mueller R.-W."/>
            <person name="Bruemmer F."/>
            <person name="Labrenz M."/>
            <person name="Spormann A.M."/>
            <person name="Op Den Camp H."/>
            <person name="Overmann J."/>
            <person name="Amann R."/>
            <person name="Jetten M.S.M."/>
            <person name="Mascher T."/>
            <person name="Medema M.H."/>
            <person name="Devos D.P."/>
            <person name="Kaster A.-K."/>
            <person name="Ovreas L."/>
            <person name="Rohde M."/>
            <person name="Galperin M.Y."/>
            <person name="Jogler C."/>
        </authorList>
    </citation>
    <scope>NUCLEOTIDE SEQUENCE [LARGE SCALE GENOMIC DNA]</scope>
    <source>
        <strain evidence="2 3">Q31b</strain>
    </source>
</reference>
<dbReference type="RefSeq" id="WP_146602565.1">
    <property type="nucleotide sequence ID" value="NZ_SJPY01000011.1"/>
</dbReference>
<dbReference type="Proteomes" id="UP000315471">
    <property type="component" value="Unassembled WGS sequence"/>
</dbReference>
<gene>
    <name evidence="2" type="ORF">Q31b_54830</name>
</gene>
<dbReference type="EMBL" id="SJPY01000011">
    <property type="protein sequence ID" value="TWU34529.1"/>
    <property type="molecule type" value="Genomic_DNA"/>
</dbReference>
<keyword evidence="1" id="KW-0812">Transmembrane</keyword>
<dbReference type="AlphaFoldDB" id="A0A5C6DHZ3"/>
<dbReference type="OrthoDB" id="287560at2"/>
<protein>
    <submittedName>
        <fullName evidence="2">Uncharacterized protein</fullName>
    </submittedName>
</protein>
<feature type="transmembrane region" description="Helical" evidence="1">
    <location>
        <begin position="170"/>
        <end position="191"/>
    </location>
</feature>
<sequence>MKSSYSKRDGIGLDPSVYLMTTLFGKRYLTEADEVHRRIAGPDEPRLATTVCGHLSVSLADAVIVGKISSRENTMNAKQKNTILAAGIVSGLVSLPMTWMTIRNAEMQIEGGFGNLFNSAFQGMTFDVTGLNGHVTLLFKTPLWFVVAVAIAANVLQLMRSSDAFAIPKIALWIVAIGAAIWITTPIGLALSSGKATLGIGWFLGLACASAPLVCLFMPDTEMGRAEHNANDTNER</sequence>
<proteinExistence type="predicted"/>